<dbReference type="EMBL" id="JAUSWH010000006">
    <property type="protein sequence ID" value="MDQ0456106.1"/>
    <property type="molecule type" value="Genomic_DNA"/>
</dbReference>
<evidence type="ECO:0000313" key="3">
    <source>
        <dbReference type="Proteomes" id="UP001235269"/>
    </source>
</evidence>
<dbReference type="Gene3D" id="3.40.50.300">
    <property type="entry name" value="P-loop containing nucleotide triphosphate hydrolases"/>
    <property type="match status" value="2"/>
</dbReference>
<reference evidence="2 3" key="1">
    <citation type="submission" date="2023-07" db="EMBL/GenBank/DDBJ databases">
        <title>Genomic Encyclopedia of Type Strains, Phase IV (KMG-IV): sequencing the most valuable type-strain genomes for metagenomic binning, comparative biology and taxonomic classification.</title>
        <authorList>
            <person name="Goeker M."/>
        </authorList>
    </citation>
    <scope>NUCLEOTIDE SEQUENCE [LARGE SCALE GENOMIC DNA]</scope>
    <source>
        <strain evidence="2 3">DSM 100301</strain>
    </source>
</reference>
<proteinExistence type="predicted"/>
<dbReference type="InterPro" id="IPR051396">
    <property type="entry name" value="Bact_Antivir_Def_Nuclease"/>
</dbReference>
<keyword evidence="3" id="KW-1185">Reference proteome</keyword>
<dbReference type="Pfam" id="PF13175">
    <property type="entry name" value="AAA_15"/>
    <property type="match status" value="1"/>
</dbReference>
<dbReference type="PANTHER" id="PTHR43581">
    <property type="entry name" value="ATP/GTP PHOSPHATASE"/>
    <property type="match status" value="1"/>
</dbReference>
<name>A0ABU0ICY3_9HYPH</name>
<dbReference type="Proteomes" id="UP001235269">
    <property type="component" value="Unassembled WGS sequence"/>
</dbReference>
<protein>
    <submittedName>
        <fullName evidence="2">ATPase</fullName>
    </submittedName>
</protein>
<dbReference type="InterPro" id="IPR014555">
    <property type="entry name" value="RecF-like"/>
</dbReference>
<accession>A0ABU0ICY3</accession>
<gene>
    <name evidence="2" type="ORF">QO005_002446</name>
</gene>
<dbReference type="InterPro" id="IPR041685">
    <property type="entry name" value="AAA_GajA/Old/RecF-like"/>
</dbReference>
<comment type="caution">
    <text evidence="2">The sequence shown here is derived from an EMBL/GenBank/DDBJ whole genome shotgun (WGS) entry which is preliminary data.</text>
</comment>
<dbReference type="PIRSF" id="PIRSF029347">
    <property type="entry name" value="RecF"/>
    <property type="match status" value="1"/>
</dbReference>
<dbReference type="SUPFAM" id="SSF52540">
    <property type="entry name" value="P-loop containing nucleoside triphosphate hydrolases"/>
    <property type="match status" value="1"/>
</dbReference>
<dbReference type="RefSeq" id="WP_307158296.1">
    <property type="nucleotide sequence ID" value="NZ_JAUSWH010000006.1"/>
</dbReference>
<dbReference type="PANTHER" id="PTHR43581:SF4">
    <property type="entry name" value="ATP_GTP PHOSPHATASE"/>
    <property type="match status" value="1"/>
</dbReference>
<evidence type="ECO:0000259" key="1">
    <source>
        <dbReference type="Pfam" id="PF13175"/>
    </source>
</evidence>
<sequence length="439" mass="50052">MLKKIAVNNFRSLEDFSMEIRPGLNALVGPNGAGKTSIIKWFEFLSLLGSFSLRESIGKIGGANHVFRRKGEKYSEMLNFSFTGTTQINSFSRRNSRNGSKIYIDYEYDGTISVVKNQIFFSRQTISVFISSNNKPSSKNIYIDWSYDILTDKIECKIETAAPKSFKKDSLEHFYFEKKFLEEVLNSHSMLESMIVPGQIFPIDYLFAIKTDISYRKAFNINPSQVRSAIDISSQPNVQFDGAGTVSTLYEIKSQALGERNRYKLTPLDRFRQKTTLPRLIDYFKLSDSNISDINIEIENFRNEFTLEVEYKNESSTYKVPIFLLSDGTAKWISLITAISTERKAIFIEEPENFLHPKLQESIVEIIRGEIDGGDGERFSLITTHSETLLNKLNPEEIIIVKMNDGRTCAERIPDPEEISKIIADCGFGLGYFYVTGGF</sequence>
<feature type="domain" description="Endonuclease GajA/Old nuclease/RecF-like AAA" evidence="1">
    <location>
        <begin position="1"/>
        <end position="388"/>
    </location>
</feature>
<organism evidence="2 3">
    <name type="scientific">Rhizobium paknamense</name>
    <dbReference type="NCBI Taxonomy" id="1206817"/>
    <lineage>
        <taxon>Bacteria</taxon>
        <taxon>Pseudomonadati</taxon>
        <taxon>Pseudomonadota</taxon>
        <taxon>Alphaproteobacteria</taxon>
        <taxon>Hyphomicrobiales</taxon>
        <taxon>Rhizobiaceae</taxon>
        <taxon>Rhizobium/Agrobacterium group</taxon>
        <taxon>Rhizobium</taxon>
    </lineage>
</organism>
<dbReference type="InterPro" id="IPR027417">
    <property type="entry name" value="P-loop_NTPase"/>
</dbReference>
<evidence type="ECO:0000313" key="2">
    <source>
        <dbReference type="EMBL" id="MDQ0456106.1"/>
    </source>
</evidence>